<dbReference type="PANTHER" id="PTHR12526:SF630">
    <property type="entry name" value="GLYCOSYLTRANSFERASE"/>
    <property type="match status" value="1"/>
</dbReference>
<keyword evidence="2" id="KW-0808">Transferase</keyword>
<gene>
    <name evidence="2" type="ORF">SAMN06265349_105269</name>
</gene>
<sequence>MTNKIAIICNYELLPERVGGMDYFFWDFDKKCKENGIQIDWFFPNISNHGNYPKLTIHEAGKLNVENSFLQFLEQNKPNYSCIITHFVELCTPFFSKIKKLSKAEIIAVDHNPRPLHGYSLKKRINKKVKGLFYAKYIDLFVGVSDYTVNEILKDFGFHLKSKTKTIYNGVVIEKILVRENRNIVKPSFLVASHLRESKGIQDLIDAVSFLSEEIKDEIRIDVYGDGPYKNQLMERVEQNSLGNCFSFKGSKANLNEIFFLYDYMLQPTHMECFSLSILESLAANVPVITTNVGGNTEAIANGKNGYIFEAKNTKALTQLLEDVYLGNKKISINTRELIANSFSLPKMIEDHFQLLNSNKF</sequence>
<protein>
    <submittedName>
        <fullName evidence="2">Glycosyltransferase involved in cell wall bisynthesis</fullName>
    </submittedName>
</protein>
<dbReference type="Gene3D" id="3.40.50.2000">
    <property type="entry name" value="Glycogen Phosphorylase B"/>
    <property type="match status" value="2"/>
</dbReference>
<dbReference type="RefSeq" id="WP_244290004.1">
    <property type="nucleotide sequence ID" value="NZ_FXTA01000005.1"/>
</dbReference>
<evidence type="ECO:0000259" key="1">
    <source>
        <dbReference type="Pfam" id="PF00534"/>
    </source>
</evidence>
<organism evidence="2 3">
    <name type="scientific">Flavobacterium resistens</name>
    <dbReference type="NCBI Taxonomy" id="443612"/>
    <lineage>
        <taxon>Bacteria</taxon>
        <taxon>Pseudomonadati</taxon>
        <taxon>Bacteroidota</taxon>
        <taxon>Flavobacteriia</taxon>
        <taxon>Flavobacteriales</taxon>
        <taxon>Flavobacteriaceae</taxon>
        <taxon>Flavobacterium</taxon>
    </lineage>
</organism>
<evidence type="ECO:0000313" key="3">
    <source>
        <dbReference type="Proteomes" id="UP000317289"/>
    </source>
</evidence>
<proteinExistence type="predicted"/>
<dbReference type="CDD" id="cd03801">
    <property type="entry name" value="GT4_PimA-like"/>
    <property type="match status" value="1"/>
</dbReference>
<evidence type="ECO:0000313" key="2">
    <source>
        <dbReference type="EMBL" id="SMO86282.1"/>
    </source>
</evidence>
<dbReference type="SUPFAM" id="SSF53756">
    <property type="entry name" value="UDP-Glycosyltransferase/glycogen phosphorylase"/>
    <property type="match status" value="1"/>
</dbReference>
<dbReference type="EMBL" id="FXTA01000005">
    <property type="protein sequence ID" value="SMO86282.1"/>
    <property type="molecule type" value="Genomic_DNA"/>
</dbReference>
<name>A0A521EQW6_9FLAO</name>
<dbReference type="AlphaFoldDB" id="A0A521EQW6"/>
<dbReference type="InterPro" id="IPR001296">
    <property type="entry name" value="Glyco_trans_1"/>
</dbReference>
<reference evidence="2 3" key="1">
    <citation type="submission" date="2017-05" db="EMBL/GenBank/DDBJ databases">
        <authorList>
            <person name="Varghese N."/>
            <person name="Submissions S."/>
        </authorList>
    </citation>
    <scope>NUCLEOTIDE SEQUENCE [LARGE SCALE GENOMIC DNA]</scope>
    <source>
        <strain evidence="2 3">DSM 19382</strain>
    </source>
</reference>
<dbReference type="PANTHER" id="PTHR12526">
    <property type="entry name" value="GLYCOSYLTRANSFERASE"/>
    <property type="match status" value="1"/>
</dbReference>
<accession>A0A521EQW6</accession>
<dbReference type="Proteomes" id="UP000317289">
    <property type="component" value="Unassembled WGS sequence"/>
</dbReference>
<dbReference type="Pfam" id="PF00534">
    <property type="entry name" value="Glycos_transf_1"/>
    <property type="match status" value="1"/>
</dbReference>
<feature type="domain" description="Glycosyl transferase family 1" evidence="1">
    <location>
        <begin position="184"/>
        <end position="328"/>
    </location>
</feature>
<dbReference type="GO" id="GO:0016757">
    <property type="term" value="F:glycosyltransferase activity"/>
    <property type="evidence" value="ECO:0007669"/>
    <property type="project" value="InterPro"/>
</dbReference>